<dbReference type="InterPro" id="IPR029017">
    <property type="entry name" value="Enolase-like_N"/>
</dbReference>
<dbReference type="Gene3D" id="3.30.390.10">
    <property type="entry name" value="Enolase-like, N-terminal domain"/>
    <property type="match status" value="1"/>
</dbReference>
<evidence type="ECO:0000256" key="2">
    <source>
        <dbReference type="ARBA" id="ARBA00022723"/>
    </source>
</evidence>
<dbReference type="InterPro" id="IPR013342">
    <property type="entry name" value="Mandelate_racemase_C"/>
</dbReference>
<evidence type="ECO:0000256" key="3">
    <source>
        <dbReference type="ARBA" id="ARBA00023235"/>
    </source>
</evidence>
<dbReference type="InterPro" id="IPR036849">
    <property type="entry name" value="Enolase-like_C_sf"/>
</dbReference>
<accession>A0ABT4RUS0</accession>
<dbReference type="SFLD" id="SFLDG00180">
    <property type="entry name" value="muconate_cycloisomerase"/>
    <property type="match status" value="1"/>
</dbReference>
<keyword evidence="6" id="KW-1185">Reference proteome</keyword>
<organism evidence="5 6">
    <name type="scientific">Solirubrobacter deserti</name>
    <dbReference type="NCBI Taxonomy" id="2282478"/>
    <lineage>
        <taxon>Bacteria</taxon>
        <taxon>Bacillati</taxon>
        <taxon>Actinomycetota</taxon>
        <taxon>Thermoleophilia</taxon>
        <taxon>Solirubrobacterales</taxon>
        <taxon>Solirubrobacteraceae</taxon>
        <taxon>Solirubrobacter</taxon>
    </lineage>
</organism>
<evidence type="ECO:0000313" key="6">
    <source>
        <dbReference type="Proteomes" id="UP001147700"/>
    </source>
</evidence>
<dbReference type="SMART" id="SM00922">
    <property type="entry name" value="MR_MLE"/>
    <property type="match status" value="1"/>
</dbReference>
<dbReference type="RefSeq" id="WP_202953566.1">
    <property type="nucleotide sequence ID" value="NZ_JAPCID010000083.1"/>
</dbReference>
<evidence type="ECO:0000313" key="5">
    <source>
        <dbReference type="EMBL" id="MDA0142328.1"/>
    </source>
</evidence>
<dbReference type="PROSITE" id="PS00909">
    <property type="entry name" value="MR_MLE_2"/>
    <property type="match status" value="1"/>
</dbReference>
<evidence type="ECO:0000259" key="4">
    <source>
        <dbReference type="SMART" id="SM00922"/>
    </source>
</evidence>
<dbReference type="InterPro" id="IPR013341">
    <property type="entry name" value="Mandelate_racemase_N_dom"/>
</dbReference>
<sequence>MGLVAVPRALTTITRVEAIPYSVPYRVPGRFASGAVERADNVLVRVHSADGLVGQAEAQPRPYTYGETQATIVAAVRHRLGPALEGLDPLATELIEARCGGMPGDRVARGAIDLAVWDLVGQLLGQPCALLLGGYAGEVSVAHMVSFGEPSAMAEEALAMRSRHGIRTFKVKVGRDVDTDVAAVTAVREALPEAELYVDANRGWAYDAALRAGEAFADLGVAAIEEPLALEDRRGRTRLADRWLVPLVGDESCISLAHVARELDDGAVGMVSVKVARTGFTESRRILGLCLGRSVPAVVGSQYEGGVGALATVAFASAFAATARRPAEATNFLDLADDLLAEPPTVVDGRMAPRPAPGLGIEIDEDRLEHYRIDR</sequence>
<keyword evidence="2" id="KW-0479">Metal-binding</keyword>
<name>A0ABT4RUS0_9ACTN</name>
<dbReference type="InterPro" id="IPR018110">
    <property type="entry name" value="Mandel_Rmase/mucon_lact_enz_CS"/>
</dbReference>
<keyword evidence="3" id="KW-0413">Isomerase</keyword>
<dbReference type="Pfam" id="PF02746">
    <property type="entry name" value="MR_MLE_N"/>
    <property type="match status" value="1"/>
</dbReference>
<comment type="caution">
    <text evidence="5">The sequence shown here is derived from an EMBL/GenBank/DDBJ whole genome shotgun (WGS) entry which is preliminary data.</text>
</comment>
<reference evidence="5" key="1">
    <citation type="submission" date="2022-10" db="EMBL/GenBank/DDBJ databases">
        <title>The WGS of Solirubrobacter sp. CPCC 204708.</title>
        <authorList>
            <person name="Jiang Z."/>
        </authorList>
    </citation>
    <scope>NUCLEOTIDE SEQUENCE</scope>
    <source>
        <strain evidence="5">CPCC 204708</strain>
    </source>
</reference>
<dbReference type="InterPro" id="IPR029065">
    <property type="entry name" value="Enolase_C-like"/>
</dbReference>
<dbReference type="Pfam" id="PF13378">
    <property type="entry name" value="MR_MLE_C"/>
    <property type="match status" value="1"/>
</dbReference>
<dbReference type="SUPFAM" id="SSF54826">
    <property type="entry name" value="Enolase N-terminal domain-like"/>
    <property type="match status" value="1"/>
</dbReference>
<dbReference type="Proteomes" id="UP001147700">
    <property type="component" value="Unassembled WGS sequence"/>
</dbReference>
<dbReference type="EMBL" id="JAPCID010000083">
    <property type="protein sequence ID" value="MDA0142328.1"/>
    <property type="molecule type" value="Genomic_DNA"/>
</dbReference>
<proteinExistence type="inferred from homology"/>
<dbReference type="PANTHER" id="PTHR48073:SF2">
    <property type="entry name" value="O-SUCCINYLBENZOATE SYNTHASE"/>
    <property type="match status" value="1"/>
</dbReference>
<dbReference type="Gene3D" id="3.20.20.120">
    <property type="entry name" value="Enolase-like C-terminal domain"/>
    <property type="match status" value="1"/>
</dbReference>
<evidence type="ECO:0000256" key="1">
    <source>
        <dbReference type="ARBA" id="ARBA00008031"/>
    </source>
</evidence>
<comment type="similarity">
    <text evidence="1">Belongs to the mandelate racemase/muconate lactonizing enzyme family.</text>
</comment>
<dbReference type="SUPFAM" id="SSF51604">
    <property type="entry name" value="Enolase C-terminal domain-like"/>
    <property type="match status" value="1"/>
</dbReference>
<dbReference type="PANTHER" id="PTHR48073">
    <property type="entry name" value="O-SUCCINYLBENZOATE SYNTHASE-RELATED"/>
    <property type="match status" value="1"/>
</dbReference>
<protein>
    <recommendedName>
        <fullName evidence="4">Mandelate racemase/muconate lactonizing enzyme C-terminal domain-containing protein</fullName>
    </recommendedName>
</protein>
<feature type="domain" description="Mandelate racemase/muconate lactonizing enzyme C-terminal" evidence="4">
    <location>
        <begin position="150"/>
        <end position="246"/>
    </location>
</feature>
<gene>
    <name evidence="5" type="ORF">OJ962_32895</name>
</gene>
<dbReference type="SFLD" id="SFLDS00001">
    <property type="entry name" value="Enolase"/>
    <property type="match status" value="1"/>
</dbReference>